<proteinExistence type="predicted"/>
<feature type="transmembrane region" description="Helical" evidence="1">
    <location>
        <begin position="159"/>
        <end position="183"/>
    </location>
</feature>
<dbReference type="EMBL" id="MCOG01000057">
    <property type="protein sequence ID" value="ORY62806.1"/>
    <property type="molecule type" value="Genomic_DNA"/>
</dbReference>
<reference evidence="2 3" key="1">
    <citation type="submission" date="2016-08" db="EMBL/GenBank/DDBJ databases">
        <title>A Parts List for Fungal Cellulosomes Revealed by Comparative Genomics.</title>
        <authorList>
            <consortium name="DOE Joint Genome Institute"/>
            <person name="Haitjema C.H."/>
            <person name="Gilmore S.P."/>
            <person name="Henske J.K."/>
            <person name="Solomon K.V."/>
            <person name="De Groot R."/>
            <person name="Kuo A."/>
            <person name="Mondo S.J."/>
            <person name="Salamov A.A."/>
            <person name="Labutti K."/>
            <person name="Zhao Z."/>
            <person name="Chiniquy J."/>
            <person name="Barry K."/>
            <person name="Brewer H.M."/>
            <person name="Purvine S.O."/>
            <person name="Wright A.T."/>
            <person name="Boxma B."/>
            <person name="Van Alen T."/>
            <person name="Hackstein J.H."/>
            <person name="Baker S.E."/>
            <person name="Grigoriev I.V."/>
            <person name="O'Malley M.A."/>
        </authorList>
    </citation>
    <scope>NUCLEOTIDE SEQUENCE [LARGE SCALE GENOMIC DNA]</scope>
    <source>
        <strain evidence="2 3">G1</strain>
    </source>
</reference>
<keyword evidence="1" id="KW-1133">Transmembrane helix</keyword>
<dbReference type="Proteomes" id="UP000193920">
    <property type="component" value="Unassembled WGS sequence"/>
</dbReference>
<dbReference type="InterPro" id="IPR002196">
    <property type="entry name" value="Glyco_hydro_24"/>
</dbReference>
<dbReference type="AlphaFoldDB" id="A0A1Y2DUI9"/>
<dbReference type="GO" id="GO:0009253">
    <property type="term" value="P:peptidoglycan catabolic process"/>
    <property type="evidence" value="ECO:0007669"/>
    <property type="project" value="InterPro"/>
</dbReference>
<comment type="caution">
    <text evidence="2">The sequence shown here is derived from an EMBL/GenBank/DDBJ whole genome shotgun (WGS) entry which is preliminary data.</text>
</comment>
<evidence type="ECO:0000256" key="1">
    <source>
        <dbReference type="SAM" id="Phobius"/>
    </source>
</evidence>
<dbReference type="Gene3D" id="1.10.1740.240">
    <property type="match status" value="1"/>
</dbReference>
<dbReference type="GO" id="GO:0016998">
    <property type="term" value="P:cell wall macromolecule catabolic process"/>
    <property type="evidence" value="ECO:0007669"/>
    <property type="project" value="InterPro"/>
</dbReference>
<keyword evidence="1" id="KW-0812">Transmembrane</keyword>
<accession>A0A1Y2DUI9</accession>
<organism evidence="2 3">
    <name type="scientific">Neocallimastix californiae</name>
    <dbReference type="NCBI Taxonomy" id="1754190"/>
    <lineage>
        <taxon>Eukaryota</taxon>
        <taxon>Fungi</taxon>
        <taxon>Fungi incertae sedis</taxon>
        <taxon>Chytridiomycota</taxon>
        <taxon>Chytridiomycota incertae sedis</taxon>
        <taxon>Neocallimastigomycetes</taxon>
        <taxon>Neocallimastigales</taxon>
        <taxon>Neocallimastigaceae</taxon>
        <taxon>Neocallimastix</taxon>
    </lineage>
</organism>
<name>A0A1Y2DUI9_9FUNG</name>
<dbReference type="Pfam" id="PF00959">
    <property type="entry name" value="Phage_lysozyme"/>
    <property type="match status" value="1"/>
</dbReference>
<gene>
    <name evidence="2" type="ORF">LY90DRAFT_642362</name>
</gene>
<keyword evidence="3" id="KW-1185">Reference proteome</keyword>
<protein>
    <recommendedName>
        <fullName evidence="4">Transmembrane protein</fullName>
    </recommendedName>
</protein>
<feature type="transmembrane region" description="Helical" evidence="1">
    <location>
        <begin position="7"/>
        <end position="27"/>
    </location>
</feature>
<dbReference type="InterPro" id="IPR023346">
    <property type="entry name" value="Lysozyme-like_dom_sf"/>
</dbReference>
<evidence type="ECO:0000313" key="2">
    <source>
        <dbReference type="EMBL" id="ORY62806.1"/>
    </source>
</evidence>
<dbReference type="SUPFAM" id="SSF53955">
    <property type="entry name" value="Lysozyme-like"/>
    <property type="match status" value="1"/>
</dbReference>
<dbReference type="GO" id="GO:0003796">
    <property type="term" value="F:lysozyme activity"/>
    <property type="evidence" value="ECO:0007669"/>
    <property type="project" value="InterPro"/>
</dbReference>
<evidence type="ECO:0008006" key="4">
    <source>
        <dbReference type="Google" id="ProtNLM"/>
    </source>
</evidence>
<sequence length="184" mass="21366">MILKYKLYYINTILFLFFIFPTIFTLSDECINRGGVCQEKSSCVGNYIPIPGHCEGEESIQCCIENHHTPSENIIDIIKNFEGLRTKAYKCVAGVWTIGYVDGDSCNYYIYDPDTIINDDYFYDNDDEILDDNETTDYMWDDDQLYNEQDQENNKKSPWLWIGIGIGIFVILILIIIILCCCIH</sequence>
<keyword evidence="1" id="KW-0472">Membrane</keyword>
<evidence type="ECO:0000313" key="3">
    <source>
        <dbReference type="Proteomes" id="UP000193920"/>
    </source>
</evidence>